<gene>
    <name evidence="2" type="ORF">ACFPCY_23500</name>
</gene>
<protein>
    <submittedName>
        <fullName evidence="2">Uncharacterized protein</fullName>
    </submittedName>
</protein>
<name>A0ABV9U449_9ACTN</name>
<comment type="caution">
    <text evidence="2">The sequence shown here is derived from an EMBL/GenBank/DDBJ whole genome shotgun (WGS) entry which is preliminary data.</text>
</comment>
<reference evidence="3" key="1">
    <citation type="journal article" date="2019" name="Int. J. Syst. Evol. Microbiol.">
        <title>The Global Catalogue of Microorganisms (GCM) 10K type strain sequencing project: providing services to taxonomists for standard genome sequencing and annotation.</title>
        <authorList>
            <consortium name="The Broad Institute Genomics Platform"/>
            <consortium name="The Broad Institute Genome Sequencing Center for Infectious Disease"/>
            <person name="Wu L."/>
            <person name="Ma J."/>
        </authorList>
    </citation>
    <scope>NUCLEOTIDE SEQUENCE [LARGE SCALE GENOMIC DNA]</scope>
    <source>
        <strain evidence="3">KLKA75</strain>
    </source>
</reference>
<keyword evidence="3" id="KW-1185">Reference proteome</keyword>
<proteinExistence type="predicted"/>
<sequence length="96" mass="10558">MVEMFVRHRDPVGGEQLPKVEVIVSRILVPGPEEGARGSEPRVGEQAERPRVHRDSGMSEKGDLGHTATVPAALLARTHRNAQGRYAEGTKEMTFE</sequence>
<dbReference type="Proteomes" id="UP001595872">
    <property type="component" value="Unassembled WGS sequence"/>
</dbReference>
<feature type="region of interest" description="Disordered" evidence="1">
    <location>
        <begin position="77"/>
        <end position="96"/>
    </location>
</feature>
<dbReference type="EMBL" id="JBHSIT010000007">
    <property type="protein sequence ID" value="MFC4910298.1"/>
    <property type="molecule type" value="Genomic_DNA"/>
</dbReference>
<organism evidence="2 3">
    <name type="scientific">Actinomadura gamaensis</name>
    <dbReference type="NCBI Taxonomy" id="1763541"/>
    <lineage>
        <taxon>Bacteria</taxon>
        <taxon>Bacillati</taxon>
        <taxon>Actinomycetota</taxon>
        <taxon>Actinomycetes</taxon>
        <taxon>Streptosporangiales</taxon>
        <taxon>Thermomonosporaceae</taxon>
        <taxon>Actinomadura</taxon>
    </lineage>
</organism>
<feature type="compositionally biased region" description="Basic and acidic residues" evidence="1">
    <location>
        <begin position="34"/>
        <end position="64"/>
    </location>
</feature>
<accession>A0ABV9U449</accession>
<dbReference type="RefSeq" id="WP_378258534.1">
    <property type="nucleotide sequence ID" value="NZ_JBHSIT010000007.1"/>
</dbReference>
<feature type="region of interest" description="Disordered" evidence="1">
    <location>
        <begin position="31"/>
        <end position="65"/>
    </location>
</feature>
<evidence type="ECO:0000256" key="1">
    <source>
        <dbReference type="SAM" id="MobiDB-lite"/>
    </source>
</evidence>
<evidence type="ECO:0000313" key="2">
    <source>
        <dbReference type="EMBL" id="MFC4910298.1"/>
    </source>
</evidence>
<evidence type="ECO:0000313" key="3">
    <source>
        <dbReference type="Proteomes" id="UP001595872"/>
    </source>
</evidence>